<feature type="compositionally biased region" description="Low complexity" evidence="1">
    <location>
        <begin position="79"/>
        <end position="101"/>
    </location>
</feature>
<reference evidence="2 3" key="1">
    <citation type="submission" date="2007-06" db="EMBL/GenBank/DDBJ databases">
        <title>The Genome Sequence of Coccidioides posadasii RMSCC_3488.</title>
        <authorList>
            <consortium name="Coccidioides Genome Resources Consortium"/>
            <consortium name="The Broad Institute Genome Sequencing Platform"/>
            <person name="Henn M.R."/>
            <person name="Sykes S."/>
            <person name="Young S."/>
            <person name="Jaffe D."/>
            <person name="Berlin A."/>
            <person name="Alvarez P."/>
            <person name="Butler J."/>
            <person name="Gnerre S."/>
            <person name="Grabherr M."/>
            <person name="Mauceli E."/>
            <person name="Brockman W."/>
            <person name="Kodira C."/>
            <person name="Alvarado L."/>
            <person name="Zeng Q."/>
            <person name="Crawford M."/>
            <person name="Antoine C."/>
            <person name="Devon K."/>
            <person name="Galgiani J."/>
            <person name="Orsborn K."/>
            <person name="Lewis M.L."/>
            <person name="Nusbaum C."/>
            <person name="Galagan J."/>
            <person name="Birren B."/>
        </authorList>
    </citation>
    <scope>NUCLEOTIDE SEQUENCE [LARGE SCALE GENOMIC DNA]</scope>
    <source>
        <strain evidence="2 3">RMSCC 3488</strain>
    </source>
</reference>
<feature type="region of interest" description="Disordered" evidence="1">
    <location>
        <begin position="79"/>
        <end position="114"/>
    </location>
</feature>
<name>A0A0J6FIN2_COCPO</name>
<evidence type="ECO:0000313" key="2">
    <source>
        <dbReference type="EMBL" id="KMM68694.1"/>
    </source>
</evidence>
<evidence type="ECO:0000313" key="3">
    <source>
        <dbReference type="Proteomes" id="UP000054567"/>
    </source>
</evidence>
<evidence type="ECO:0000256" key="1">
    <source>
        <dbReference type="SAM" id="MobiDB-lite"/>
    </source>
</evidence>
<dbReference type="Proteomes" id="UP000054567">
    <property type="component" value="Unassembled WGS sequence"/>
</dbReference>
<dbReference type="AlphaFoldDB" id="A0A0J6FIN2"/>
<dbReference type="EMBL" id="DS268111">
    <property type="protein sequence ID" value="KMM68694.1"/>
    <property type="molecule type" value="Genomic_DNA"/>
</dbReference>
<reference evidence="3" key="2">
    <citation type="journal article" date="2009" name="Genome Res.">
        <title>Comparative genomic analyses of the human fungal pathogens Coccidioides and their relatives.</title>
        <authorList>
            <person name="Sharpton T.J."/>
            <person name="Stajich J.E."/>
            <person name="Rounsley S.D."/>
            <person name="Gardner M.J."/>
            <person name="Wortman J.R."/>
            <person name="Jordar V.S."/>
            <person name="Maiti R."/>
            <person name="Kodira C.D."/>
            <person name="Neafsey D.E."/>
            <person name="Zeng Q."/>
            <person name="Hung C.-Y."/>
            <person name="McMahan C."/>
            <person name="Muszewska A."/>
            <person name="Grynberg M."/>
            <person name="Mandel M.A."/>
            <person name="Kellner E.M."/>
            <person name="Barker B.M."/>
            <person name="Galgiani J.N."/>
            <person name="Orbach M.J."/>
            <person name="Kirkland T.N."/>
            <person name="Cole G.T."/>
            <person name="Henn M.R."/>
            <person name="Birren B.W."/>
            <person name="Taylor J.W."/>
        </authorList>
    </citation>
    <scope>NUCLEOTIDE SEQUENCE [LARGE SCALE GENOMIC DNA]</scope>
    <source>
        <strain evidence="3">RMSCC 3488</strain>
    </source>
</reference>
<organism evidence="2 3">
    <name type="scientific">Coccidioides posadasii RMSCC 3488</name>
    <dbReference type="NCBI Taxonomy" id="454284"/>
    <lineage>
        <taxon>Eukaryota</taxon>
        <taxon>Fungi</taxon>
        <taxon>Dikarya</taxon>
        <taxon>Ascomycota</taxon>
        <taxon>Pezizomycotina</taxon>
        <taxon>Eurotiomycetes</taxon>
        <taxon>Eurotiomycetidae</taxon>
        <taxon>Onygenales</taxon>
        <taxon>Onygenaceae</taxon>
        <taxon>Coccidioides</taxon>
    </lineage>
</organism>
<proteinExistence type="predicted"/>
<sequence length="114" mass="12142">MDAKSELPLQPYPPTSISKLALSYSKGNSESLNRGSYAMNCDLEDQTLKSSAQGTRQNVSCGSREVYPALIVHDLYNGTSSSRLSSQSSSPLGIGSISTTGYKRAPHTPNLVTS</sequence>
<gene>
    <name evidence="2" type="ORF">CPAG_05018</name>
</gene>
<protein>
    <submittedName>
        <fullName evidence="2">Uncharacterized protein</fullName>
    </submittedName>
</protein>
<dbReference type="VEuPathDB" id="FungiDB:CPAG_05018"/>
<reference evidence="3" key="3">
    <citation type="journal article" date="2010" name="Genome Res.">
        <title>Population genomic sequencing of Coccidioides fungi reveals recent hybridization and transposon control.</title>
        <authorList>
            <person name="Neafsey D.E."/>
            <person name="Barker B.M."/>
            <person name="Sharpton T.J."/>
            <person name="Stajich J.E."/>
            <person name="Park D.J."/>
            <person name="Whiston E."/>
            <person name="Hung C.-Y."/>
            <person name="McMahan C."/>
            <person name="White J."/>
            <person name="Sykes S."/>
            <person name="Heiman D."/>
            <person name="Young S."/>
            <person name="Zeng Q."/>
            <person name="Abouelleil A."/>
            <person name="Aftuck L."/>
            <person name="Bessette D."/>
            <person name="Brown A."/>
            <person name="FitzGerald M."/>
            <person name="Lui A."/>
            <person name="Macdonald J.P."/>
            <person name="Priest M."/>
            <person name="Orbach M.J."/>
            <person name="Galgiani J.N."/>
            <person name="Kirkland T.N."/>
            <person name="Cole G.T."/>
            <person name="Birren B.W."/>
            <person name="Henn M.R."/>
            <person name="Taylor J.W."/>
            <person name="Rounsley S.D."/>
        </authorList>
    </citation>
    <scope>NUCLEOTIDE SEQUENCE [LARGE SCALE GENOMIC DNA]</scope>
    <source>
        <strain evidence="3">RMSCC 3488</strain>
    </source>
</reference>
<accession>A0A0J6FIN2</accession>